<comment type="subunit">
    <text evidence="3">Homotetramer.</text>
</comment>
<evidence type="ECO:0000256" key="3">
    <source>
        <dbReference type="ARBA" id="ARBA00011881"/>
    </source>
</evidence>
<dbReference type="CDD" id="cd05399">
    <property type="entry name" value="NT_Rel-Spo_like"/>
    <property type="match status" value="1"/>
</dbReference>
<accession>A0A2S5GH84</accession>
<dbReference type="UniPathway" id="UPA00908">
    <property type="reaction ID" value="UER00884"/>
</dbReference>
<dbReference type="OrthoDB" id="9789634at2"/>
<evidence type="ECO:0000256" key="1">
    <source>
        <dbReference type="ARBA" id="ARBA00004976"/>
    </source>
</evidence>
<evidence type="ECO:0000256" key="2">
    <source>
        <dbReference type="ARBA" id="ARBA00007476"/>
    </source>
</evidence>
<comment type="caution">
    <text evidence="11">The sequence shown here is derived from an EMBL/GenBank/DDBJ whole genome shotgun (WGS) entry which is preliminary data.</text>
</comment>
<dbReference type="Proteomes" id="UP000239047">
    <property type="component" value="Unassembled WGS sequence"/>
</dbReference>
<evidence type="ECO:0000256" key="5">
    <source>
        <dbReference type="ARBA" id="ARBA00022679"/>
    </source>
</evidence>
<dbReference type="RefSeq" id="WP_104056468.1">
    <property type="nucleotide sequence ID" value="NZ_PREZ01000001.1"/>
</dbReference>
<dbReference type="GO" id="GO:0016301">
    <property type="term" value="F:kinase activity"/>
    <property type="evidence" value="ECO:0007669"/>
    <property type="project" value="UniProtKB-KW"/>
</dbReference>
<evidence type="ECO:0000256" key="7">
    <source>
        <dbReference type="ARBA" id="ARBA00022777"/>
    </source>
</evidence>
<dbReference type="SMART" id="SM00954">
    <property type="entry name" value="RelA_SpoT"/>
    <property type="match status" value="1"/>
</dbReference>
<dbReference type="EC" id="2.7.6.5" evidence="4"/>
<feature type="domain" description="RelA/SpoT" evidence="10">
    <location>
        <begin position="43"/>
        <end position="164"/>
    </location>
</feature>
<comment type="pathway">
    <text evidence="1">Purine metabolism; ppGpp biosynthesis; ppGpp from GTP: step 1/2.</text>
</comment>
<evidence type="ECO:0000313" key="12">
    <source>
        <dbReference type="Proteomes" id="UP000239047"/>
    </source>
</evidence>
<evidence type="ECO:0000256" key="6">
    <source>
        <dbReference type="ARBA" id="ARBA00022741"/>
    </source>
</evidence>
<gene>
    <name evidence="11" type="ORF">C4B60_02785</name>
</gene>
<dbReference type="Gene3D" id="3.30.460.10">
    <property type="entry name" value="Beta Polymerase, domain 2"/>
    <property type="match status" value="1"/>
</dbReference>
<comment type="similarity">
    <text evidence="2">Belongs to the RelA/SpoT family.</text>
</comment>
<feature type="region of interest" description="Disordered" evidence="9">
    <location>
        <begin position="200"/>
        <end position="227"/>
    </location>
</feature>
<sequence>MNHWEAFLEPYKQAVDELKVKLKGMRHQFQLQHTHSPIEFVTGRVKPIASILDKASEKSVPLEKLAAEMQDIAGLRMMCQFVDDIEKVVKLLRQRNDFDIIEEKDYISYKKRSGYRSYHVIIEYPVETLNGEKRILAEIQIRTLAMNFWATVEHSLNYKYQGQFPAQIQDRLQRAAEAAFRLDEEMSEIREEIQEAQAFFQEKKEDQIKDKRKERSSRRKNYNDRQG</sequence>
<dbReference type="GO" id="GO:0005524">
    <property type="term" value="F:ATP binding"/>
    <property type="evidence" value="ECO:0007669"/>
    <property type="project" value="UniProtKB-KW"/>
</dbReference>
<dbReference type="InterPro" id="IPR052366">
    <property type="entry name" value="GTP_Pyrophosphokinase"/>
</dbReference>
<organism evidence="11 12">
    <name type="scientific">Jeotgalibacillus proteolyticus</name>
    <dbReference type="NCBI Taxonomy" id="2082395"/>
    <lineage>
        <taxon>Bacteria</taxon>
        <taxon>Bacillati</taxon>
        <taxon>Bacillota</taxon>
        <taxon>Bacilli</taxon>
        <taxon>Bacillales</taxon>
        <taxon>Caryophanaceae</taxon>
        <taxon>Jeotgalibacillus</taxon>
    </lineage>
</organism>
<dbReference type="PANTHER" id="PTHR47837">
    <property type="entry name" value="GTP PYROPHOSPHOKINASE YJBM"/>
    <property type="match status" value="1"/>
</dbReference>
<evidence type="ECO:0000259" key="10">
    <source>
        <dbReference type="SMART" id="SM00954"/>
    </source>
</evidence>
<dbReference type="Gene3D" id="1.10.287.860">
    <property type="entry name" value="Nucleotidyltransferase"/>
    <property type="match status" value="1"/>
</dbReference>
<evidence type="ECO:0000256" key="8">
    <source>
        <dbReference type="ARBA" id="ARBA00022840"/>
    </source>
</evidence>
<dbReference type="SUPFAM" id="SSF81301">
    <property type="entry name" value="Nucleotidyltransferase"/>
    <property type="match status" value="1"/>
</dbReference>
<dbReference type="GO" id="GO:0015970">
    <property type="term" value="P:guanosine tetraphosphate biosynthetic process"/>
    <property type="evidence" value="ECO:0007669"/>
    <property type="project" value="UniProtKB-UniPathway"/>
</dbReference>
<reference evidence="11 12" key="1">
    <citation type="submission" date="2018-02" db="EMBL/GenBank/DDBJ databases">
        <title>Jeotgalibacillus proteolyticum sp. nov. a protease producing bacterium isolated from ocean sediments of Laizhou Bay.</title>
        <authorList>
            <person name="Li Y."/>
        </authorList>
    </citation>
    <scope>NUCLEOTIDE SEQUENCE [LARGE SCALE GENOMIC DNA]</scope>
    <source>
        <strain evidence="11 12">22-7</strain>
    </source>
</reference>
<keyword evidence="5" id="KW-0808">Transferase</keyword>
<dbReference type="GO" id="GO:0008728">
    <property type="term" value="F:GTP diphosphokinase activity"/>
    <property type="evidence" value="ECO:0007669"/>
    <property type="project" value="UniProtKB-EC"/>
</dbReference>
<evidence type="ECO:0000313" key="11">
    <source>
        <dbReference type="EMBL" id="PPA72318.1"/>
    </source>
</evidence>
<keyword evidence="8" id="KW-0067">ATP-binding</keyword>
<keyword evidence="7 11" id="KW-0418">Kinase</keyword>
<keyword evidence="6" id="KW-0547">Nucleotide-binding</keyword>
<protein>
    <recommendedName>
        <fullName evidence="4">GTP diphosphokinase</fullName>
        <ecNumber evidence="4">2.7.6.5</ecNumber>
    </recommendedName>
</protein>
<dbReference type="EMBL" id="PREZ01000001">
    <property type="protein sequence ID" value="PPA72318.1"/>
    <property type="molecule type" value="Genomic_DNA"/>
</dbReference>
<keyword evidence="12" id="KW-1185">Reference proteome</keyword>
<evidence type="ECO:0000256" key="9">
    <source>
        <dbReference type="SAM" id="MobiDB-lite"/>
    </source>
</evidence>
<dbReference type="FunFam" id="3.30.460.10:FF:000012">
    <property type="entry name" value="GTP pyrophosphokinase YjbM"/>
    <property type="match status" value="1"/>
</dbReference>
<name>A0A2S5GH84_9BACL</name>
<dbReference type="InterPro" id="IPR043519">
    <property type="entry name" value="NT_sf"/>
</dbReference>
<evidence type="ECO:0000256" key="4">
    <source>
        <dbReference type="ARBA" id="ARBA00013251"/>
    </source>
</evidence>
<dbReference type="FunFam" id="1.10.287.860:FF:000001">
    <property type="entry name" value="GTP pyrophosphokinase YjbM"/>
    <property type="match status" value="1"/>
</dbReference>
<feature type="compositionally biased region" description="Basic and acidic residues" evidence="9">
    <location>
        <begin position="201"/>
        <end position="213"/>
    </location>
</feature>
<dbReference type="AlphaFoldDB" id="A0A2S5GH84"/>
<dbReference type="Pfam" id="PF04607">
    <property type="entry name" value="RelA_SpoT"/>
    <property type="match status" value="1"/>
</dbReference>
<dbReference type="PANTHER" id="PTHR47837:SF1">
    <property type="entry name" value="GTP PYROPHOSPHOKINASE YJBM"/>
    <property type="match status" value="1"/>
</dbReference>
<proteinExistence type="inferred from homology"/>
<dbReference type="InterPro" id="IPR007685">
    <property type="entry name" value="RelA_SpoT"/>
</dbReference>